<protein>
    <submittedName>
        <fullName evidence="1">Uncharacterized protein</fullName>
    </submittedName>
</protein>
<dbReference type="EMBL" id="CP033073">
    <property type="protein sequence ID" value="AYN41707.1"/>
    <property type="molecule type" value="Genomic_DNA"/>
</dbReference>
<accession>A0A3G2JPH4</accession>
<reference evidence="1 2" key="1">
    <citation type="submission" date="2018-10" db="EMBL/GenBank/DDBJ databases">
        <title>The genome of Streptomyces dangxiongensis Z022.</title>
        <authorList>
            <person name="Zhang B."/>
        </authorList>
    </citation>
    <scope>NUCLEOTIDE SEQUENCE [LARGE SCALE GENOMIC DNA]</scope>
    <source>
        <strain evidence="1 2">Z022</strain>
    </source>
</reference>
<dbReference type="OrthoDB" id="9921735at2"/>
<sequence>MLPNSSDDDTSDRLVIEAEEVTEALAGVLAEAGIQLPRLVGITAIGPTAPREEREWLVQLGQCNVRAGLALYNLLRDGMTLRQKHPEESINAR</sequence>
<dbReference type="RefSeq" id="WP_121789145.1">
    <property type="nucleotide sequence ID" value="NZ_CP033073.1"/>
</dbReference>
<keyword evidence="2" id="KW-1185">Reference proteome</keyword>
<evidence type="ECO:0000313" key="2">
    <source>
        <dbReference type="Proteomes" id="UP000268329"/>
    </source>
</evidence>
<proteinExistence type="predicted"/>
<gene>
    <name evidence="1" type="ORF">D9753_25700</name>
</gene>
<dbReference type="AlphaFoldDB" id="A0A3G2JPH4"/>
<name>A0A3G2JPH4_9ACTN</name>
<organism evidence="1 2">
    <name type="scientific">Streptomyces dangxiongensis</name>
    <dbReference type="NCBI Taxonomy" id="1442032"/>
    <lineage>
        <taxon>Bacteria</taxon>
        <taxon>Bacillati</taxon>
        <taxon>Actinomycetota</taxon>
        <taxon>Actinomycetes</taxon>
        <taxon>Kitasatosporales</taxon>
        <taxon>Streptomycetaceae</taxon>
        <taxon>Streptomyces</taxon>
    </lineage>
</organism>
<dbReference type="Proteomes" id="UP000268329">
    <property type="component" value="Chromosome"/>
</dbReference>
<evidence type="ECO:0000313" key="1">
    <source>
        <dbReference type="EMBL" id="AYN41707.1"/>
    </source>
</evidence>
<dbReference type="KEGG" id="sdd:D9753_25700"/>